<gene>
    <name evidence="1" type="ORF">PF009_g22084</name>
</gene>
<dbReference type="Proteomes" id="UP000429523">
    <property type="component" value="Unassembled WGS sequence"/>
</dbReference>
<organism evidence="1 2">
    <name type="scientific">Phytophthora fragariae</name>
    <dbReference type="NCBI Taxonomy" id="53985"/>
    <lineage>
        <taxon>Eukaryota</taxon>
        <taxon>Sar</taxon>
        <taxon>Stramenopiles</taxon>
        <taxon>Oomycota</taxon>
        <taxon>Peronosporomycetes</taxon>
        <taxon>Peronosporales</taxon>
        <taxon>Peronosporaceae</taxon>
        <taxon>Phytophthora</taxon>
    </lineage>
</organism>
<dbReference type="AlphaFoldDB" id="A0A6A3E668"/>
<proteinExistence type="predicted"/>
<accession>A0A6A3E668</accession>
<sequence length="263" mass="29987">MLSLTLSPCSLSCSSTLAGLGRPPTSSLRRSSVSPRPMLLLPTLPPRVWWMALRRQAASLHPKMRLPRCCPLRSSFRRQAPGFHRRQLPFLLRHTGRRTSPRLLVLSEPLRYPCRGSWFRRLRLDMLVKRRQLPFGLLSAGRCSTSLSSNLCRVLASIIIRRFRHRTRHMTLLASAGRTLATRRPQSNRYLLHGSRRQRTLWKGSFKTRRSRPCAEWKPSTSGTSQTSLASWWAWSAVHRSGSTLTSIEGSRALVTWTPSSTP</sequence>
<name>A0A6A3E668_9STRA</name>
<protein>
    <submittedName>
        <fullName evidence="1">Uncharacterized protein</fullName>
    </submittedName>
</protein>
<evidence type="ECO:0000313" key="2">
    <source>
        <dbReference type="Proteomes" id="UP000429523"/>
    </source>
</evidence>
<evidence type="ECO:0000313" key="1">
    <source>
        <dbReference type="EMBL" id="KAE8927747.1"/>
    </source>
</evidence>
<dbReference type="EMBL" id="QXGF01001796">
    <property type="protein sequence ID" value="KAE8927747.1"/>
    <property type="molecule type" value="Genomic_DNA"/>
</dbReference>
<comment type="caution">
    <text evidence="1">The sequence shown here is derived from an EMBL/GenBank/DDBJ whole genome shotgun (WGS) entry which is preliminary data.</text>
</comment>
<reference evidence="1 2" key="1">
    <citation type="submission" date="2018-08" db="EMBL/GenBank/DDBJ databases">
        <title>Genomic investigation of the strawberry pathogen Phytophthora fragariae indicates pathogenicity is determined by transcriptional variation in three key races.</title>
        <authorList>
            <person name="Adams T.M."/>
            <person name="Armitage A.D."/>
            <person name="Sobczyk M.K."/>
            <person name="Bates H.J."/>
            <person name="Dunwell J.M."/>
            <person name="Nellist C.F."/>
            <person name="Harrison R.J."/>
        </authorList>
    </citation>
    <scope>NUCLEOTIDE SEQUENCE [LARGE SCALE GENOMIC DNA]</scope>
    <source>
        <strain evidence="1 2">NOV-9</strain>
    </source>
</reference>